<dbReference type="EMBL" id="BPLR01000674">
    <property type="protein sequence ID" value="GIY96572.1"/>
    <property type="molecule type" value="Genomic_DNA"/>
</dbReference>
<evidence type="ECO:0000313" key="2">
    <source>
        <dbReference type="Proteomes" id="UP001054945"/>
    </source>
</evidence>
<organism evidence="1 2">
    <name type="scientific">Caerostris extrusa</name>
    <name type="common">Bark spider</name>
    <name type="synonym">Caerostris bankana</name>
    <dbReference type="NCBI Taxonomy" id="172846"/>
    <lineage>
        <taxon>Eukaryota</taxon>
        <taxon>Metazoa</taxon>
        <taxon>Ecdysozoa</taxon>
        <taxon>Arthropoda</taxon>
        <taxon>Chelicerata</taxon>
        <taxon>Arachnida</taxon>
        <taxon>Araneae</taxon>
        <taxon>Araneomorphae</taxon>
        <taxon>Entelegynae</taxon>
        <taxon>Araneoidea</taxon>
        <taxon>Araneidae</taxon>
        <taxon>Caerostris</taxon>
    </lineage>
</organism>
<protein>
    <submittedName>
        <fullName evidence="1">Uncharacterized protein</fullName>
    </submittedName>
</protein>
<reference evidence="1 2" key="1">
    <citation type="submission" date="2021-06" db="EMBL/GenBank/DDBJ databases">
        <title>Caerostris extrusa draft genome.</title>
        <authorList>
            <person name="Kono N."/>
            <person name="Arakawa K."/>
        </authorList>
    </citation>
    <scope>NUCLEOTIDE SEQUENCE [LARGE SCALE GENOMIC DNA]</scope>
</reference>
<comment type="caution">
    <text evidence="1">The sequence shown here is derived from an EMBL/GenBank/DDBJ whole genome shotgun (WGS) entry which is preliminary data.</text>
</comment>
<dbReference type="AlphaFoldDB" id="A0AAV4XPK8"/>
<evidence type="ECO:0000313" key="1">
    <source>
        <dbReference type="EMBL" id="GIY96572.1"/>
    </source>
</evidence>
<sequence length="76" mass="9170">MSNQDHSLKQTFFFFFIFCHRRSRHFLEENKKKRLDGKVRAVLEKEVFFSSLERVFLEGSFQRDGGGQRQKRIAEL</sequence>
<name>A0AAV4XPK8_CAEEX</name>
<keyword evidence="2" id="KW-1185">Reference proteome</keyword>
<accession>A0AAV4XPK8</accession>
<dbReference type="Proteomes" id="UP001054945">
    <property type="component" value="Unassembled WGS sequence"/>
</dbReference>
<gene>
    <name evidence="1" type="ORF">CEXT_358101</name>
</gene>
<proteinExistence type="predicted"/>